<gene>
    <name evidence="4" type="ORF">Drose_26985</name>
</gene>
<dbReference type="InterPro" id="IPR013736">
    <property type="entry name" value="Xaa-Pro_dipept_C"/>
</dbReference>
<dbReference type="Pfam" id="PF02129">
    <property type="entry name" value="Peptidase_S15"/>
    <property type="match status" value="1"/>
</dbReference>
<evidence type="ECO:0000259" key="3">
    <source>
        <dbReference type="SMART" id="SM00939"/>
    </source>
</evidence>
<dbReference type="SUPFAM" id="SSF49785">
    <property type="entry name" value="Galactose-binding domain-like"/>
    <property type="match status" value="1"/>
</dbReference>
<evidence type="ECO:0000313" key="5">
    <source>
        <dbReference type="Proteomes" id="UP001058271"/>
    </source>
</evidence>
<name>A0ABY5Z2W5_9ACTN</name>
<keyword evidence="5" id="KW-1185">Reference proteome</keyword>
<comment type="similarity">
    <text evidence="1">Belongs to the AB hydrolase superfamily.</text>
</comment>
<dbReference type="InterPro" id="IPR008979">
    <property type="entry name" value="Galactose-bd-like_sf"/>
</dbReference>
<dbReference type="InterPro" id="IPR005674">
    <property type="entry name" value="CocE/Ser_esterase"/>
</dbReference>
<reference evidence="4" key="1">
    <citation type="submission" date="2021-04" db="EMBL/GenBank/DDBJ databases">
        <title>Biosynthetic gene clusters of Dactylosporangioum roseum.</title>
        <authorList>
            <person name="Hartkoorn R.C."/>
            <person name="Beaudoing E."/>
            <person name="Hot D."/>
            <person name="Moureu S."/>
        </authorList>
    </citation>
    <scope>NUCLEOTIDE SEQUENCE</scope>
    <source>
        <strain evidence="4">NRRL B-16295</strain>
    </source>
</reference>
<evidence type="ECO:0000256" key="1">
    <source>
        <dbReference type="ARBA" id="ARBA00008645"/>
    </source>
</evidence>
<dbReference type="Pfam" id="PF08530">
    <property type="entry name" value="PepX_C"/>
    <property type="match status" value="1"/>
</dbReference>
<keyword evidence="2 4" id="KW-0378">Hydrolase</keyword>
<dbReference type="InterPro" id="IPR050261">
    <property type="entry name" value="FrsA_esterase"/>
</dbReference>
<dbReference type="GO" id="GO:0016787">
    <property type="term" value="F:hydrolase activity"/>
    <property type="evidence" value="ECO:0007669"/>
    <property type="project" value="UniProtKB-KW"/>
</dbReference>
<proteinExistence type="inferred from homology"/>
<dbReference type="InterPro" id="IPR029058">
    <property type="entry name" value="AB_hydrolase_fold"/>
</dbReference>
<dbReference type="Gene3D" id="3.40.50.1820">
    <property type="entry name" value="alpha/beta hydrolase"/>
    <property type="match status" value="2"/>
</dbReference>
<dbReference type="PANTHER" id="PTHR22946:SF9">
    <property type="entry name" value="POLYKETIDE TRANSFERASE AF380"/>
    <property type="match status" value="1"/>
</dbReference>
<accession>A0ABY5Z2W5</accession>
<dbReference type="SMART" id="SM00939">
    <property type="entry name" value="PepX_C"/>
    <property type="match status" value="1"/>
</dbReference>
<protein>
    <submittedName>
        <fullName evidence="4">CocE/NonD family hydrolase</fullName>
    </submittedName>
</protein>
<sequence>MTQQLAVAAQAAQPAVRLLKNLRIPSAVPGHDLSGDLYLPDAGARACPAVVMVSSPRKDAFGGIGTRRYCRNLAEHGYAALFVDCFGTGRSAGAPRPMLDPAEVDDAVGVIDWTSQQWWCDGTVGIWGESHGASIALAVAARQPAALKAAGAIMGFTDIERDLVHPAGVRGGIAMFGHLALYDLVNSLLPPLREAEDPEALTVWRDRVEHYEPWFVDAWRLAPGDPVWHDRRVDPSRITVPLFVVAGWRDIGCAAMVSAYEQARGPKALVAGPWLHGYPDASPDEPVAVTEMLRAWWDRWLAGGDGGDGTAAALERPTVFVQGSSPGWVQCDSWPSVPSRTDTYAAHETGTLTPVRSARSSHWSSRTVEHECDPTVGAASGLTKHLVQSLGHPLDQHDDDMRSLAFTTDPLDEPLTVLGRVEVHLVLAASTSASRCVVKLADVDGDGRSVMVTSGLTKLDASAPNGSAARVCVRLDPTAYTVAAGHRLRLVLTNADFPRLWPADRRERLDVVAAGADTPAAQVAAVTRLVIPVPDPGSITRIARPLPPQRHGGRRRRPLPRNRWRLARDFCGESASFALDVHYGGEHGSGVPARFLQRSFSITADVSRANPAAATVRAAGLETTESDRGRRLVVRADLDISTDEATVTAEVLIDGELAVGRRWRMTQPGTSTVVATDLRRGDDEQGEQT</sequence>
<dbReference type="NCBIfam" id="TIGR00976">
    <property type="entry name" value="CocE_NonD"/>
    <property type="match status" value="1"/>
</dbReference>
<dbReference type="RefSeq" id="WP_260724160.1">
    <property type="nucleotide sequence ID" value="NZ_BAAABS010000052.1"/>
</dbReference>
<dbReference type="InterPro" id="IPR000383">
    <property type="entry name" value="Xaa-Pro-like_dom"/>
</dbReference>
<feature type="domain" description="Xaa-Pro dipeptidyl-peptidase C-terminal" evidence="3">
    <location>
        <begin position="294"/>
        <end position="540"/>
    </location>
</feature>
<dbReference type="EMBL" id="CP073721">
    <property type="protein sequence ID" value="UWZ34814.1"/>
    <property type="molecule type" value="Genomic_DNA"/>
</dbReference>
<evidence type="ECO:0000313" key="4">
    <source>
        <dbReference type="EMBL" id="UWZ34814.1"/>
    </source>
</evidence>
<evidence type="ECO:0000256" key="2">
    <source>
        <dbReference type="ARBA" id="ARBA00022801"/>
    </source>
</evidence>
<dbReference type="Gene3D" id="2.60.120.260">
    <property type="entry name" value="Galactose-binding domain-like"/>
    <property type="match status" value="1"/>
</dbReference>
<organism evidence="4 5">
    <name type="scientific">Dactylosporangium roseum</name>
    <dbReference type="NCBI Taxonomy" id="47989"/>
    <lineage>
        <taxon>Bacteria</taxon>
        <taxon>Bacillati</taxon>
        <taxon>Actinomycetota</taxon>
        <taxon>Actinomycetes</taxon>
        <taxon>Micromonosporales</taxon>
        <taxon>Micromonosporaceae</taxon>
        <taxon>Dactylosporangium</taxon>
    </lineage>
</organism>
<dbReference type="PANTHER" id="PTHR22946">
    <property type="entry name" value="DIENELACTONE HYDROLASE DOMAIN-CONTAINING PROTEIN-RELATED"/>
    <property type="match status" value="1"/>
</dbReference>
<dbReference type="Proteomes" id="UP001058271">
    <property type="component" value="Chromosome"/>
</dbReference>
<dbReference type="SUPFAM" id="SSF53474">
    <property type="entry name" value="alpha/beta-Hydrolases"/>
    <property type="match status" value="1"/>
</dbReference>